<dbReference type="Proteomes" id="UP000634530">
    <property type="component" value="Chromosome"/>
</dbReference>
<organism evidence="1 2">
    <name type="scientific">Pseudomonas vanderleydeniana</name>
    <dbReference type="NCBI Taxonomy" id="2745495"/>
    <lineage>
        <taxon>Bacteria</taxon>
        <taxon>Pseudomonadati</taxon>
        <taxon>Pseudomonadota</taxon>
        <taxon>Gammaproteobacteria</taxon>
        <taxon>Pseudomonadales</taxon>
        <taxon>Pseudomonadaceae</taxon>
        <taxon>Pseudomonas</taxon>
    </lineage>
</organism>
<dbReference type="KEGG" id="pvw:HU752_024195"/>
<gene>
    <name evidence="1" type="ORF">HU752_024195</name>
</gene>
<reference evidence="1 2" key="2">
    <citation type="journal article" date="2021" name="Microorganisms">
        <title>The Ever-Expanding Pseudomonas Genus: Description of 43 New Species and Partition of the Pseudomonas putida Group.</title>
        <authorList>
            <person name="Girard L."/>
            <person name="Lood C."/>
            <person name="Hofte M."/>
            <person name="Vandamme P."/>
            <person name="Rokni-Zadeh H."/>
            <person name="van Noort V."/>
            <person name="Lavigne R."/>
            <person name="De Mot R."/>
        </authorList>
    </citation>
    <scope>NUCLEOTIDE SEQUENCE [LARGE SCALE GENOMIC DNA]</scope>
    <source>
        <strain evidence="1 2">RW8P3</strain>
    </source>
</reference>
<protein>
    <submittedName>
        <fullName evidence="1">Uncharacterized protein</fullName>
    </submittedName>
</protein>
<evidence type="ECO:0000313" key="2">
    <source>
        <dbReference type="Proteomes" id="UP000634530"/>
    </source>
</evidence>
<proteinExistence type="predicted"/>
<evidence type="ECO:0000313" key="1">
    <source>
        <dbReference type="EMBL" id="QXI26995.1"/>
    </source>
</evidence>
<dbReference type="RefSeq" id="WP_186681416.1">
    <property type="nucleotide sequence ID" value="NZ_CP077093.1"/>
</dbReference>
<keyword evidence="2" id="KW-1185">Reference proteome</keyword>
<sequence>MTPPSFLLTSPNAPRHFVLLDQNGICLAFKSCRDRPQHGNWVGVEEVRLAWLHHPLPAHARRPQDDQETP</sequence>
<dbReference type="AlphaFoldDB" id="A0A9E6PIQ3"/>
<name>A0A9E6PIQ3_9PSED</name>
<dbReference type="EMBL" id="CP077093">
    <property type="protein sequence ID" value="QXI26995.1"/>
    <property type="molecule type" value="Genomic_DNA"/>
</dbReference>
<reference evidence="1 2" key="1">
    <citation type="journal article" date="2020" name="Microorganisms">
        <title>Reliable Identification of Environmental Pseudomonas Isolates Using the rpoD Gene.</title>
        <authorList>
            <consortium name="The Broad Institute Genome Sequencing Platform"/>
            <person name="Girard L."/>
            <person name="Lood C."/>
            <person name="Rokni-Zadeh H."/>
            <person name="van Noort V."/>
            <person name="Lavigne R."/>
            <person name="De Mot R."/>
        </authorList>
    </citation>
    <scope>NUCLEOTIDE SEQUENCE [LARGE SCALE GENOMIC DNA]</scope>
    <source>
        <strain evidence="1 2">RW8P3</strain>
    </source>
</reference>
<accession>A0A9E6PIQ3</accession>